<name>A0A0D0C050_9AGAR</name>
<protein>
    <submittedName>
        <fullName evidence="2">Uncharacterized protein</fullName>
    </submittedName>
</protein>
<dbReference type="Proteomes" id="UP000053593">
    <property type="component" value="Unassembled WGS sequence"/>
</dbReference>
<feature type="region of interest" description="Disordered" evidence="1">
    <location>
        <begin position="180"/>
        <end position="204"/>
    </location>
</feature>
<dbReference type="EMBL" id="KN834804">
    <property type="protein sequence ID" value="KIK55649.1"/>
    <property type="molecule type" value="Genomic_DNA"/>
</dbReference>
<feature type="compositionally biased region" description="Polar residues" evidence="1">
    <location>
        <begin position="180"/>
        <end position="197"/>
    </location>
</feature>
<dbReference type="OrthoDB" id="3066896at2759"/>
<proteinExistence type="predicted"/>
<reference evidence="2 3" key="1">
    <citation type="submission" date="2014-04" db="EMBL/GenBank/DDBJ databases">
        <title>Evolutionary Origins and Diversification of the Mycorrhizal Mutualists.</title>
        <authorList>
            <consortium name="DOE Joint Genome Institute"/>
            <consortium name="Mycorrhizal Genomics Consortium"/>
            <person name="Kohler A."/>
            <person name="Kuo A."/>
            <person name="Nagy L.G."/>
            <person name="Floudas D."/>
            <person name="Copeland A."/>
            <person name="Barry K.W."/>
            <person name="Cichocki N."/>
            <person name="Veneault-Fourrey C."/>
            <person name="LaButti K."/>
            <person name="Lindquist E.A."/>
            <person name="Lipzen A."/>
            <person name="Lundell T."/>
            <person name="Morin E."/>
            <person name="Murat C."/>
            <person name="Riley R."/>
            <person name="Ohm R."/>
            <person name="Sun H."/>
            <person name="Tunlid A."/>
            <person name="Henrissat B."/>
            <person name="Grigoriev I.V."/>
            <person name="Hibbett D.S."/>
            <person name="Martin F."/>
        </authorList>
    </citation>
    <scope>NUCLEOTIDE SEQUENCE [LARGE SCALE GENOMIC DNA]</scope>
    <source>
        <strain evidence="2 3">FD-317 M1</strain>
    </source>
</reference>
<evidence type="ECO:0000256" key="1">
    <source>
        <dbReference type="SAM" id="MobiDB-lite"/>
    </source>
</evidence>
<keyword evidence="3" id="KW-1185">Reference proteome</keyword>
<gene>
    <name evidence="2" type="ORF">GYMLUDRAFT_47613</name>
</gene>
<dbReference type="HOGENOM" id="CLU_1111519_0_0_1"/>
<evidence type="ECO:0000313" key="3">
    <source>
        <dbReference type="Proteomes" id="UP000053593"/>
    </source>
</evidence>
<organism evidence="2 3">
    <name type="scientific">Collybiopsis luxurians FD-317 M1</name>
    <dbReference type="NCBI Taxonomy" id="944289"/>
    <lineage>
        <taxon>Eukaryota</taxon>
        <taxon>Fungi</taxon>
        <taxon>Dikarya</taxon>
        <taxon>Basidiomycota</taxon>
        <taxon>Agaricomycotina</taxon>
        <taxon>Agaricomycetes</taxon>
        <taxon>Agaricomycetidae</taxon>
        <taxon>Agaricales</taxon>
        <taxon>Marasmiineae</taxon>
        <taxon>Omphalotaceae</taxon>
        <taxon>Collybiopsis</taxon>
        <taxon>Collybiopsis luxurians</taxon>
    </lineage>
</organism>
<evidence type="ECO:0000313" key="2">
    <source>
        <dbReference type="EMBL" id="KIK55649.1"/>
    </source>
</evidence>
<accession>A0A0D0C050</accession>
<sequence>MTSIVSLSVAANVFQMASGVCDADAHLGGSNRSFIRRLLPESNQQKVAIIFADLQTTAGILDVLRDAVKKDGTNEHKREFRRLNKTYMLNSSELNRLEDQVKAAGTGIWVTIFRPDHDGIVSRLKELHNKVIEDQVVVVRTSKQIRDELRDSGIVTLPVEDSSSLALGALAAGVGNLSTGPSAQNNGDNSTAVSDTTADAPRSSIEIHTTGSVFSGINNPSELQTSNPIVIALEMDDEFRTLHSAEVWRR</sequence>
<dbReference type="AlphaFoldDB" id="A0A0D0C050"/>